<protein>
    <recommendedName>
        <fullName evidence="8">dCMP deaminase</fullName>
        <ecNumber evidence="7">3.5.4.12</ecNumber>
    </recommendedName>
    <alternativeName>
        <fullName evidence="8">dCMP deaminase</fullName>
    </alternativeName>
</protein>
<evidence type="ECO:0000256" key="1">
    <source>
        <dbReference type="ARBA" id="ARBA00001947"/>
    </source>
</evidence>
<dbReference type="PANTHER" id="PTHR11086:SF18">
    <property type="entry name" value="DEOXYCYTIDYLATE DEAMINASE"/>
    <property type="match status" value="1"/>
</dbReference>
<dbReference type="GO" id="GO:0005737">
    <property type="term" value="C:cytoplasm"/>
    <property type="evidence" value="ECO:0007669"/>
    <property type="project" value="TreeGrafter"/>
</dbReference>
<feature type="region of interest" description="Disordered" evidence="9">
    <location>
        <begin position="442"/>
        <end position="546"/>
    </location>
</feature>
<dbReference type="FunFam" id="3.40.140.10:FF:000021">
    <property type="entry name" value="Deoxycytidylate deaminase"/>
    <property type="match status" value="1"/>
</dbReference>
<evidence type="ECO:0000259" key="11">
    <source>
        <dbReference type="PROSITE" id="PS51747"/>
    </source>
</evidence>
<evidence type="ECO:0000313" key="12">
    <source>
        <dbReference type="EMBL" id="GFR52969.1"/>
    </source>
</evidence>
<name>A0AAD3HT87_9CHLO</name>
<dbReference type="GO" id="GO:0004132">
    <property type="term" value="F:dCMP deaminase activity"/>
    <property type="evidence" value="ECO:0007669"/>
    <property type="project" value="UniProtKB-EC"/>
</dbReference>
<gene>
    <name evidence="12" type="ORF">Agub_g15650</name>
</gene>
<keyword evidence="3" id="KW-0479">Metal-binding</keyword>
<dbReference type="CDD" id="cd01286">
    <property type="entry name" value="deoxycytidylate_deaminase"/>
    <property type="match status" value="1"/>
</dbReference>
<dbReference type="SUPFAM" id="SSF53927">
    <property type="entry name" value="Cytidine deaminase-like"/>
    <property type="match status" value="1"/>
</dbReference>
<accession>A0AAD3HT87</accession>
<dbReference type="InterPro" id="IPR035105">
    <property type="entry name" value="Deoxycytidylate_deaminase_dom"/>
</dbReference>
<keyword evidence="10" id="KW-1133">Transmembrane helix</keyword>
<feature type="region of interest" description="Disordered" evidence="9">
    <location>
        <begin position="382"/>
        <end position="401"/>
    </location>
</feature>
<comment type="cofactor">
    <cofactor evidence="1">
        <name>Zn(2+)</name>
        <dbReference type="ChEBI" id="CHEBI:29105"/>
    </cofactor>
</comment>
<evidence type="ECO:0000256" key="10">
    <source>
        <dbReference type="SAM" id="Phobius"/>
    </source>
</evidence>
<sequence length="546" mass="55160">MPSTELSQHVVQTGTVPWTPVLVAGLVSGAVAGAAVACVFLRPSRAHGPSSAGHKERPKSSLMVLSQQEAQSEGCLEALGEVHAGQMPFPCTAADAVVTVAATPHKTRDMKTKSLEADFAALSGLHQVQATPMPVGHGPSTAALDDLKSPLQALGRRDPTDPAPRGGSLSWDDYFMALAFLSAERSKDPNKQVGAVIVNCDNVILGIGYNGFPRGCCDRQLPWAKVAVDSRGLPAPLGTKYPYVVHAEANALLNKNAASVSGARIYVTMFPCNECAKLLIQAGIREVVYHEDKVAHLTEGKTAAAGTARPATAAAATSTTRAAPAAPAPTSNPPAICPASVVAPGHATASAAASAISASSAGSLPAGRSATAAPHVAAAAAGGSLTPGRSAPPGSSGSRLLFTSSATRRSRSLSSAATGASSSWGPSSALAAAASVPLAAAGSASSSSSRGGAVYREQQQKRQQHSYSKQQQQRQLEGERRRSPLSPSGGGKGGNAAEGAIAPTAAAAAVTANAVQPTQPQPHSMVTPCSPLPVEDTCGEVEDQSS</sequence>
<dbReference type="Gene3D" id="3.40.140.10">
    <property type="entry name" value="Cytidine Deaminase, domain 2"/>
    <property type="match status" value="1"/>
</dbReference>
<evidence type="ECO:0000256" key="6">
    <source>
        <dbReference type="ARBA" id="ARBA00022833"/>
    </source>
</evidence>
<dbReference type="Pfam" id="PF00383">
    <property type="entry name" value="dCMP_cyt_deam_1"/>
    <property type="match status" value="1"/>
</dbReference>
<comment type="caution">
    <text evidence="12">The sequence shown here is derived from an EMBL/GenBank/DDBJ whole genome shotgun (WGS) entry which is preliminary data.</text>
</comment>
<dbReference type="Proteomes" id="UP001054857">
    <property type="component" value="Unassembled WGS sequence"/>
</dbReference>
<dbReference type="EMBL" id="BMAR01000081">
    <property type="protein sequence ID" value="GFR52969.1"/>
    <property type="molecule type" value="Genomic_DNA"/>
</dbReference>
<keyword evidence="4" id="KW-0545">Nucleotide biosynthesis</keyword>
<evidence type="ECO:0000256" key="2">
    <source>
        <dbReference type="ARBA" id="ARBA00006576"/>
    </source>
</evidence>
<dbReference type="InterPro" id="IPR016193">
    <property type="entry name" value="Cytidine_deaminase-like"/>
</dbReference>
<dbReference type="PROSITE" id="PS51747">
    <property type="entry name" value="CYT_DCMP_DEAMINASES_2"/>
    <property type="match status" value="1"/>
</dbReference>
<evidence type="ECO:0000256" key="7">
    <source>
        <dbReference type="ARBA" id="ARBA00038938"/>
    </source>
</evidence>
<feature type="compositionally biased region" description="Low complexity" evidence="9">
    <location>
        <begin position="442"/>
        <end position="453"/>
    </location>
</feature>
<dbReference type="InterPro" id="IPR002125">
    <property type="entry name" value="CMP_dCMP_dom"/>
</dbReference>
<dbReference type="InterPro" id="IPR016192">
    <property type="entry name" value="APOBEC/CMP_deaminase_Zn-bd"/>
</dbReference>
<dbReference type="InterPro" id="IPR015517">
    <property type="entry name" value="dCMP_deaminase-rel"/>
</dbReference>
<proteinExistence type="inferred from homology"/>
<dbReference type="GO" id="GO:0008270">
    <property type="term" value="F:zinc ion binding"/>
    <property type="evidence" value="ECO:0007669"/>
    <property type="project" value="InterPro"/>
</dbReference>
<evidence type="ECO:0000313" key="13">
    <source>
        <dbReference type="Proteomes" id="UP001054857"/>
    </source>
</evidence>
<feature type="compositionally biased region" description="Low complexity" evidence="9">
    <location>
        <begin position="465"/>
        <end position="475"/>
    </location>
</feature>
<feature type="compositionally biased region" description="Low complexity" evidence="9">
    <location>
        <begin position="302"/>
        <end position="325"/>
    </location>
</feature>
<dbReference type="EC" id="3.5.4.12" evidence="7"/>
<keyword evidence="6" id="KW-0862">Zinc</keyword>
<feature type="non-terminal residue" evidence="12">
    <location>
        <position position="1"/>
    </location>
</feature>
<keyword evidence="13" id="KW-1185">Reference proteome</keyword>
<evidence type="ECO:0000256" key="9">
    <source>
        <dbReference type="SAM" id="MobiDB-lite"/>
    </source>
</evidence>
<dbReference type="GO" id="GO:0009165">
    <property type="term" value="P:nucleotide biosynthetic process"/>
    <property type="evidence" value="ECO:0007669"/>
    <property type="project" value="UniProtKB-KW"/>
</dbReference>
<dbReference type="PROSITE" id="PS00903">
    <property type="entry name" value="CYT_DCMP_DEAMINASES_1"/>
    <property type="match status" value="1"/>
</dbReference>
<feature type="transmembrane region" description="Helical" evidence="10">
    <location>
        <begin position="20"/>
        <end position="41"/>
    </location>
</feature>
<feature type="region of interest" description="Disordered" evidence="9">
    <location>
        <begin position="301"/>
        <end position="331"/>
    </location>
</feature>
<organism evidence="12 13">
    <name type="scientific">Astrephomene gubernaculifera</name>
    <dbReference type="NCBI Taxonomy" id="47775"/>
    <lineage>
        <taxon>Eukaryota</taxon>
        <taxon>Viridiplantae</taxon>
        <taxon>Chlorophyta</taxon>
        <taxon>core chlorophytes</taxon>
        <taxon>Chlorophyceae</taxon>
        <taxon>CS clade</taxon>
        <taxon>Chlamydomonadales</taxon>
        <taxon>Astrephomenaceae</taxon>
        <taxon>Astrephomene</taxon>
    </lineage>
</organism>
<feature type="compositionally biased region" description="Acidic residues" evidence="9">
    <location>
        <begin position="537"/>
        <end position="546"/>
    </location>
</feature>
<feature type="domain" description="CMP/dCMP-type deaminase" evidence="11">
    <location>
        <begin position="170"/>
        <end position="304"/>
    </location>
</feature>
<evidence type="ECO:0000256" key="3">
    <source>
        <dbReference type="ARBA" id="ARBA00022723"/>
    </source>
</evidence>
<evidence type="ECO:0000256" key="5">
    <source>
        <dbReference type="ARBA" id="ARBA00022801"/>
    </source>
</evidence>
<evidence type="ECO:0000256" key="8">
    <source>
        <dbReference type="ARBA" id="ARBA00041763"/>
    </source>
</evidence>
<dbReference type="AlphaFoldDB" id="A0AAD3HT87"/>
<keyword evidence="10" id="KW-0472">Membrane</keyword>
<dbReference type="PANTHER" id="PTHR11086">
    <property type="entry name" value="DEOXYCYTIDYLATE DEAMINASE-RELATED"/>
    <property type="match status" value="1"/>
</dbReference>
<comment type="similarity">
    <text evidence="2">Belongs to the cytidine and deoxycytidylate deaminase family.</text>
</comment>
<keyword evidence="5" id="KW-0378">Hydrolase</keyword>
<evidence type="ECO:0000256" key="4">
    <source>
        <dbReference type="ARBA" id="ARBA00022727"/>
    </source>
</evidence>
<reference evidence="12 13" key="1">
    <citation type="journal article" date="2021" name="Sci. Rep.">
        <title>Genome sequencing of the multicellular alga Astrephomene provides insights into convergent evolution of germ-soma differentiation.</title>
        <authorList>
            <person name="Yamashita S."/>
            <person name="Yamamoto K."/>
            <person name="Matsuzaki R."/>
            <person name="Suzuki S."/>
            <person name="Yamaguchi H."/>
            <person name="Hirooka S."/>
            <person name="Minakuchi Y."/>
            <person name="Miyagishima S."/>
            <person name="Kawachi M."/>
            <person name="Toyoda A."/>
            <person name="Nozaki H."/>
        </authorList>
    </citation>
    <scope>NUCLEOTIDE SEQUENCE [LARGE SCALE GENOMIC DNA]</scope>
    <source>
        <strain evidence="12 13">NIES-4017</strain>
    </source>
</reference>
<keyword evidence="10" id="KW-0812">Transmembrane</keyword>
<feature type="compositionally biased region" description="Low complexity" evidence="9">
    <location>
        <begin position="497"/>
        <end position="515"/>
    </location>
</feature>